<dbReference type="InterPro" id="IPR016942">
    <property type="entry name" value="UCP030042"/>
</dbReference>
<dbReference type="AlphaFoldDB" id="F2NPR4"/>
<evidence type="ECO:0000259" key="2">
    <source>
        <dbReference type="Pfam" id="PF14340"/>
    </source>
</evidence>
<dbReference type="HOGENOM" id="CLU_115719_3_0_0"/>
<dbReference type="KEGG" id="mhd:Marky_2116"/>
<dbReference type="Pfam" id="PF14340">
    <property type="entry name" value="DUF4395"/>
    <property type="match status" value="1"/>
</dbReference>
<reference evidence="3 4" key="1">
    <citation type="journal article" date="2012" name="Stand. Genomic Sci.">
        <title>Complete genome sequence of the aerobic, heterotroph Marinithermus hydrothermalis type strain (T1(T)) from a deep-sea hydrothermal vent chimney.</title>
        <authorList>
            <person name="Copeland A."/>
            <person name="Gu W."/>
            <person name="Yasawong M."/>
            <person name="Lapidus A."/>
            <person name="Lucas S."/>
            <person name="Deshpande S."/>
            <person name="Pagani I."/>
            <person name="Tapia R."/>
            <person name="Cheng J.F."/>
            <person name="Goodwin L.A."/>
            <person name="Pitluck S."/>
            <person name="Liolios K."/>
            <person name="Ivanova N."/>
            <person name="Mavromatis K."/>
            <person name="Mikhailova N."/>
            <person name="Pati A."/>
            <person name="Chen A."/>
            <person name="Palaniappan K."/>
            <person name="Land M."/>
            <person name="Pan C."/>
            <person name="Brambilla E.M."/>
            <person name="Rohde M."/>
            <person name="Tindall B.J."/>
            <person name="Sikorski J."/>
            <person name="Goker M."/>
            <person name="Detter J.C."/>
            <person name="Bristow J."/>
            <person name="Eisen J.A."/>
            <person name="Markowitz V."/>
            <person name="Hugenholtz P."/>
            <person name="Kyrpides N.C."/>
            <person name="Klenk H.P."/>
            <person name="Woyke T."/>
        </authorList>
    </citation>
    <scope>NUCLEOTIDE SEQUENCE [LARGE SCALE GENOMIC DNA]</scope>
    <source>
        <strain evidence="4">DSM 14884 / JCM 11576 / T1</strain>
    </source>
</reference>
<proteinExistence type="predicted"/>
<keyword evidence="1" id="KW-0812">Transmembrane</keyword>
<dbReference type="PIRSF" id="PIRSF030042">
    <property type="entry name" value="UCP030042"/>
    <property type="match status" value="1"/>
</dbReference>
<evidence type="ECO:0000313" key="3">
    <source>
        <dbReference type="EMBL" id="AEB12840.1"/>
    </source>
</evidence>
<sequence length="134" mass="14712">MRTDRNQLLFNQTLIVVGVLLSLLTGRAEGVYLLAALMASQHLGLDFMVALKRGLRIPARPVDEDPRPHRFARSVGAAFLIAAALAFSLGAPLVGWGLALVVALLAFINLAFGFCLGCFMYYQFRLLRHRLGLN</sequence>
<keyword evidence="4" id="KW-1185">Reference proteome</keyword>
<name>F2NPR4_MARHT</name>
<dbReference type="STRING" id="869210.Marky_2116"/>
<evidence type="ECO:0000313" key="4">
    <source>
        <dbReference type="Proteomes" id="UP000007030"/>
    </source>
</evidence>
<gene>
    <name evidence="3" type="ordered locus">Marky_2116</name>
</gene>
<dbReference type="EMBL" id="CP002630">
    <property type="protein sequence ID" value="AEB12840.1"/>
    <property type="molecule type" value="Genomic_DNA"/>
</dbReference>
<accession>F2NPR4</accession>
<keyword evidence="1" id="KW-0472">Membrane</keyword>
<feature type="domain" description="DUF4395" evidence="2">
    <location>
        <begin position="4"/>
        <end position="125"/>
    </location>
</feature>
<dbReference type="InterPro" id="IPR025508">
    <property type="entry name" value="DUF4395"/>
</dbReference>
<protein>
    <recommendedName>
        <fullName evidence="2">DUF4395 domain-containing protein</fullName>
    </recommendedName>
</protein>
<organism evidence="3 4">
    <name type="scientific">Marinithermus hydrothermalis (strain DSM 14884 / JCM 11576 / T1)</name>
    <dbReference type="NCBI Taxonomy" id="869210"/>
    <lineage>
        <taxon>Bacteria</taxon>
        <taxon>Thermotogati</taxon>
        <taxon>Deinococcota</taxon>
        <taxon>Deinococci</taxon>
        <taxon>Thermales</taxon>
        <taxon>Thermaceae</taxon>
        <taxon>Marinithermus</taxon>
    </lineage>
</organism>
<evidence type="ECO:0000256" key="1">
    <source>
        <dbReference type="SAM" id="Phobius"/>
    </source>
</evidence>
<dbReference type="RefSeq" id="WP_013704885.1">
    <property type="nucleotide sequence ID" value="NC_015387.1"/>
</dbReference>
<feature type="transmembrane region" description="Helical" evidence="1">
    <location>
        <begin position="71"/>
        <end position="90"/>
    </location>
</feature>
<dbReference type="eggNOG" id="ENOG5032XUQ">
    <property type="taxonomic scope" value="Bacteria"/>
</dbReference>
<feature type="transmembrane region" description="Helical" evidence="1">
    <location>
        <begin position="96"/>
        <end position="122"/>
    </location>
</feature>
<dbReference type="Proteomes" id="UP000007030">
    <property type="component" value="Chromosome"/>
</dbReference>
<dbReference type="OrthoDB" id="33107at2"/>
<keyword evidence="1" id="KW-1133">Transmembrane helix</keyword>